<keyword evidence="2" id="KW-1185">Reference proteome</keyword>
<organism evidence="1 2">
    <name type="scientific">Campylobacter devanensis</name>
    <dbReference type="NCBI Taxonomy" id="3161138"/>
    <lineage>
        <taxon>Bacteria</taxon>
        <taxon>Pseudomonadati</taxon>
        <taxon>Campylobacterota</taxon>
        <taxon>Epsilonproteobacteria</taxon>
        <taxon>Campylobacterales</taxon>
        <taxon>Campylobacteraceae</taxon>
        <taxon>Campylobacter</taxon>
    </lineage>
</organism>
<accession>A0A1X9SRJ0</accession>
<dbReference type="OrthoDB" id="5361047at2"/>
<proteinExistence type="predicted"/>
<evidence type="ECO:0000313" key="1">
    <source>
        <dbReference type="EMBL" id="ARQ98884.1"/>
    </source>
</evidence>
<dbReference type="AlphaFoldDB" id="A0A1X9SRJ0"/>
<dbReference type="Proteomes" id="UP000194309">
    <property type="component" value="Chromosome"/>
</dbReference>
<evidence type="ECO:0000313" key="2">
    <source>
        <dbReference type="Proteomes" id="UP000194309"/>
    </source>
</evidence>
<dbReference type="STRING" id="1660064.CIGN_0587"/>
<name>A0A1X9SRJ0_9BACT</name>
<protein>
    <submittedName>
        <fullName evidence="1">Uncharacterized protein</fullName>
    </submittedName>
</protein>
<reference evidence="1 2" key="1">
    <citation type="journal article" date="2017" name="Genome Biol. Evol.">
        <title>Comparative Genomic Analysis Identifies a Campylobacter Clade Deficient in Selenium Metabolism.</title>
        <authorList>
            <person name="Miller W.G."/>
            <person name="Yee E."/>
            <person name="Lopes B.S."/>
            <person name="Chapman M.H."/>
            <person name="Huynh S."/>
            <person name="Bono J.L."/>
            <person name="Parker C.T."/>
            <person name="Strachan N.J.C."/>
            <person name="Forbes K.J."/>
        </authorList>
    </citation>
    <scope>NUCLEOTIDE SEQUENCE [LARGE SCALE GENOMIC DNA]</scope>
    <source>
        <strain evidence="1 2">NCTC 13003</strain>
    </source>
</reference>
<dbReference type="EMBL" id="CP018788">
    <property type="protein sequence ID" value="ARQ98884.1"/>
    <property type="molecule type" value="Genomic_DNA"/>
</dbReference>
<dbReference type="KEGG" id="cdev:CIGN_0587"/>
<gene>
    <name evidence="1" type="ORF">CIGN_0587</name>
</gene>
<accession>A0A381D866</accession>
<sequence length="161" mass="18615">MKKNSLYLILAVIFVVVFGGFISLFAYLNSGLSSPSIHTSNSGVDLEYNYQKSDNWLEKIAEFEKKDSVLPTNLMIIEIGEKSKFEKYISRYYMLIIDRCDFYSMFCINRVIKDFNINFTIVKDGDQATIYIDTDNKDIALSVANELKKYNIHTTLKEINL</sequence>